<dbReference type="Gene3D" id="1.10.287.460">
    <property type="entry name" value="Peptidyl-prolyl cis-trans isomerase, FKBP-type, N-terminal domain"/>
    <property type="match status" value="1"/>
</dbReference>
<dbReference type="OrthoDB" id="9814548at2"/>
<organism evidence="9 10">
    <name type="scientific">Sphingobacterium wenxiniae</name>
    <dbReference type="NCBI Taxonomy" id="683125"/>
    <lineage>
        <taxon>Bacteria</taxon>
        <taxon>Pseudomonadati</taxon>
        <taxon>Bacteroidota</taxon>
        <taxon>Sphingobacteriia</taxon>
        <taxon>Sphingobacteriales</taxon>
        <taxon>Sphingobacteriaceae</taxon>
        <taxon>Sphingobacterium</taxon>
    </lineage>
</organism>
<dbReference type="SUPFAM" id="SSF54534">
    <property type="entry name" value="FKBP-like"/>
    <property type="match status" value="1"/>
</dbReference>
<comment type="similarity">
    <text evidence="2 6">Belongs to the FKBP-type PPIase family.</text>
</comment>
<dbReference type="InterPro" id="IPR036944">
    <property type="entry name" value="PPIase_FKBP_N_sf"/>
</dbReference>
<comment type="catalytic activity">
    <reaction evidence="1 5 6">
        <text>[protein]-peptidylproline (omega=180) = [protein]-peptidylproline (omega=0)</text>
        <dbReference type="Rhea" id="RHEA:16237"/>
        <dbReference type="Rhea" id="RHEA-COMP:10747"/>
        <dbReference type="Rhea" id="RHEA-COMP:10748"/>
        <dbReference type="ChEBI" id="CHEBI:83833"/>
        <dbReference type="ChEBI" id="CHEBI:83834"/>
        <dbReference type="EC" id="5.2.1.8"/>
    </reaction>
</comment>
<evidence type="ECO:0000256" key="7">
    <source>
        <dbReference type="SAM" id="SignalP"/>
    </source>
</evidence>
<evidence type="ECO:0000259" key="8">
    <source>
        <dbReference type="PROSITE" id="PS50059"/>
    </source>
</evidence>
<dbReference type="Proteomes" id="UP000198785">
    <property type="component" value="Unassembled WGS sequence"/>
</dbReference>
<keyword evidence="3 5" id="KW-0697">Rotamase</keyword>
<evidence type="ECO:0000313" key="10">
    <source>
        <dbReference type="Proteomes" id="UP000198785"/>
    </source>
</evidence>
<accession>A0A1I6Q718</accession>
<feature type="signal peptide" evidence="7">
    <location>
        <begin position="1"/>
        <end position="23"/>
    </location>
</feature>
<proteinExistence type="inferred from homology"/>
<dbReference type="FunFam" id="3.10.50.40:FF:000006">
    <property type="entry name" value="Peptidyl-prolyl cis-trans isomerase"/>
    <property type="match status" value="1"/>
</dbReference>
<dbReference type="Pfam" id="PF01346">
    <property type="entry name" value="FKBP_N"/>
    <property type="match status" value="1"/>
</dbReference>
<evidence type="ECO:0000313" key="9">
    <source>
        <dbReference type="EMBL" id="SFS48283.1"/>
    </source>
</evidence>
<dbReference type="Pfam" id="PF00254">
    <property type="entry name" value="FKBP_C"/>
    <property type="match status" value="1"/>
</dbReference>
<dbReference type="GO" id="GO:0003755">
    <property type="term" value="F:peptidyl-prolyl cis-trans isomerase activity"/>
    <property type="evidence" value="ECO:0007669"/>
    <property type="project" value="UniProtKB-UniRule"/>
</dbReference>
<name>A0A1I6Q718_9SPHI</name>
<dbReference type="AlphaFoldDB" id="A0A1I6Q718"/>
<dbReference type="InterPro" id="IPR000774">
    <property type="entry name" value="PPIase_FKBP_N"/>
</dbReference>
<dbReference type="GO" id="GO:0006457">
    <property type="term" value="P:protein folding"/>
    <property type="evidence" value="ECO:0007669"/>
    <property type="project" value="InterPro"/>
</dbReference>
<gene>
    <name evidence="9" type="ORF">SAMN05660206_102162</name>
</gene>
<dbReference type="PROSITE" id="PS50059">
    <property type="entry name" value="FKBP_PPIASE"/>
    <property type="match status" value="1"/>
</dbReference>
<dbReference type="InterPro" id="IPR046357">
    <property type="entry name" value="PPIase_dom_sf"/>
</dbReference>
<dbReference type="EC" id="5.2.1.8" evidence="6"/>
<dbReference type="PANTHER" id="PTHR43811">
    <property type="entry name" value="FKBP-TYPE PEPTIDYL-PROLYL CIS-TRANS ISOMERASE FKPA"/>
    <property type="match status" value="1"/>
</dbReference>
<evidence type="ECO:0000256" key="4">
    <source>
        <dbReference type="ARBA" id="ARBA00023235"/>
    </source>
</evidence>
<dbReference type="Gene3D" id="3.10.50.40">
    <property type="match status" value="1"/>
</dbReference>
<keyword evidence="7" id="KW-0732">Signal</keyword>
<evidence type="ECO:0000256" key="6">
    <source>
        <dbReference type="RuleBase" id="RU003915"/>
    </source>
</evidence>
<dbReference type="RefSeq" id="WP_093363722.1">
    <property type="nucleotide sequence ID" value="NZ_FOZZ01000002.1"/>
</dbReference>
<sequence length="244" mass="26771">MKNIKWIAGFGLLLFAQQGTLNAQELKNNQDTVSYALGIDVGKSLSSSGIAIESSSFLKGLEASLKGGESLLGEEERMRILRDAFNSAAEQRTAKLKSEETTFFEKIKQNPNIKHFQGGLYYEVIREGTGEKPTANDEVDVHYLGTLANGKEFDSSYKRGQSTQLDLNRVIKGWQMGIPLMSVGSKYKFYIPSELGYGERGAGANIPPYSALVFEIELLGVNKTGGETSGNMPADEPIKMQKIQ</sequence>
<protein>
    <recommendedName>
        <fullName evidence="6">Peptidyl-prolyl cis-trans isomerase</fullName>
        <ecNumber evidence="6">5.2.1.8</ecNumber>
    </recommendedName>
</protein>
<dbReference type="STRING" id="683125.SAMN05660206_102162"/>
<dbReference type="EMBL" id="FOZZ01000002">
    <property type="protein sequence ID" value="SFS48283.1"/>
    <property type="molecule type" value="Genomic_DNA"/>
</dbReference>
<evidence type="ECO:0000256" key="2">
    <source>
        <dbReference type="ARBA" id="ARBA00006577"/>
    </source>
</evidence>
<evidence type="ECO:0000256" key="3">
    <source>
        <dbReference type="ARBA" id="ARBA00023110"/>
    </source>
</evidence>
<feature type="domain" description="PPIase FKBP-type" evidence="8">
    <location>
        <begin position="136"/>
        <end position="222"/>
    </location>
</feature>
<keyword evidence="10" id="KW-1185">Reference proteome</keyword>
<keyword evidence="4 5" id="KW-0413">Isomerase</keyword>
<dbReference type="InterPro" id="IPR001179">
    <property type="entry name" value="PPIase_FKBP_dom"/>
</dbReference>
<feature type="chain" id="PRO_5011734162" description="Peptidyl-prolyl cis-trans isomerase" evidence="7">
    <location>
        <begin position="24"/>
        <end position="244"/>
    </location>
</feature>
<dbReference type="PANTHER" id="PTHR43811:SF19">
    <property type="entry name" value="39 KDA FK506-BINDING NUCLEAR PROTEIN"/>
    <property type="match status" value="1"/>
</dbReference>
<evidence type="ECO:0000256" key="5">
    <source>
        <dbReference type="PROSITE-ProRule" id="PRU00277"/>
    </source>
</evidence>
<reference evidence="9 10" key="1">
    <citation type="submission" date="2016-10" db="EMBL/GenBank/DDBJ databases">
        <authorList>
            <person name="de Groot N.N."/>
        </authorList>
    </citation>
    <scope>NUCLEOTIDE SEQUENCE [LARGE SCALE GENOMIC DNA]</scope>
    <source>
        <strain evidence="9 10">DSM 22789</strain>
    </source>
</reference>
<evidence type="ECO:0000256" key="1">
    <source>
        <dbReference type="ARBA" id="ARBA00000971"/>
    </source>
</evidence>